<dbReference type="Proteomes" id="UP000005237">
    <property type="component" value="Unassembled WGS sequence"/>
</dbReference>
<keyword evidence="2" id="KW-1185">Reference proteome</keyword>
<reference evidence="2" key="1">
    <citation type="submission" date="2010-08" db="EMBL/GenBank/DDBJ databases">
        <authorList>
            <consortium name="Caenorhabditis japonica Sequencing Consortium"/>
            <person name="Wilson R.K."/>
        </authorList>
    </citation>
    <scope>NUCLEOTIDE SEQUENCE [LARGE SCALE GENOMIC DNA]</scope>
    <source>
        <strain evidence="2">DF5081</strain>
    </source>
</reference>
<dbReference type="EnsemblMetazoa" id="CJA01359.1">
    <property type="protein sequence ID" value="CJA01359.1"/>
    <property type="gene ID" value="WBGene00120563"/>
</dbReference>
<name>A0A8R1HI98_CAEJA</name>
<sequence>IYDNALITAGLIKDTSRMVGRLNKLLTSLAGNKGSSTILTP</sequence>
<reference evidence="1" key="2">
    <citation type="submission" date="2022-06" db="UniProtKB">
        <authorList>
            <consortium name="EnsemblMetazoa"/>
        </authorList>
    </citation>
    <scope>IDENTIFICATION</scope>
    <source>
        <strain evidence="1">DF5081</strain>
    </source>
</reference>
<accession>A0A8R1HI98</accession>
<dbReference type="AlphaFoldDB" id="A0A8R1HI98"/>
<organism evidence="1 2">
    <name type="scientific">Caenorhabditis japonica</name>
    <dbReference type="NCBI Taxonomy" id="281687"/>
    <lineage>
        <taxon>Eukaryota</taxon>
        <taxon>Metazoa</taxon>
        <taxon>Ecdysozoa</taxon>
        <taxon>Nematoda</taxon>
        <taxon>Chromadorea</taxon>
        <taxon>Rhabditida</taxon>
        <taxon>Rhabditina</taxon>
        <taxon>Rhabditomorpha</taxon>
        <taxon>Rhabditoidea</taxon>
        <taxon>Rhabditidae</taxon>
        <taxon>Peloderinae</taxon>
        <taxon>Caenorhabditis</taxon>
    </lineage>
</organism>
<proteinExistence type="predicted"/>
<evidence type="ECO:0000313" key="1">
    <source>
        <dbReference type="EnsemblMetazoa" id="CJA01359.1"/>
    </source>
</evidence>
<evidence type="ECO:0000313" key="2">
    <source>
        <dbReference type="Proteomes" id="UP000005237"/>
    </source>
</evidence>
<protein>
    <submittedName>
        <fullName evidence="1">Uncharacterized protein</fullName>
    </submittedName>
</protein>